<feature type="compositionally biased region" description="Low complexity" evidence="5">
    <location>
        <begin position="15"/>
        <end position="25"/>
    </location>
</feature>
<evidence type="ECO:0000256" key="2">
    <source>
        <dbReference type="ARBA" id="ARBA00022771"/>
    </source>
</evidence>
<dbReference type="Proteomes" id="UP000800038">
    <property type="component" value="Unassembled WGS sequence"/>
</dbReference>
<dbReference type="AlphaFoldDB" id="A0A6A5T0T6"/>
<reference evidence="7" key="1">
    <citation type="journal article" date="2020" name="Stud. Mycol.">
        <title>101 Dothideomycetes genomes: a test case for predicting lifestyles and emergence of pathogens.</title>
        <authorList>
            <person name="Haridas S."/>
            <person name="Albert R."/>
            <person name="Binder M."/>
            <person name="Bloem J."/>
            <person name="Labutti K."/>
            <person name="Salamov A."/>
            <person name="Andreopoulos B."/>
            <person name="Baker S."/>
            <person name="Barry K."/>
            <person name="Bills G."/>
            <person name="Bluhm B."/>
            <person name="Cannon C."/>
            <person name="Castanera R."/>
            <person name="Culley D."/>
            <person name="Daum C."/>
            <person name="Ezra D."/>
            <person name="Gonzalez J."/>
            <person name="Henrissat B."/>
            <person name="Kuo A."/>
            <person name="Liang C."/>
            <person name="Lipzen A."/>
            <person name="Lutzoni F."/>
            <person name="Magnuson J."/>
            <person name="Mondo S."/>
            <person name="Nolan M."/>
            <person name="Ohm R."/>
            <person name="Pangilinan J."/>
            <person name="Park H.-J."/>
            <person name="Ramirez L."/>
            <person name="Alfaro M."/>
            <person name="Sun H."/>
            <person name="Tritt A."/>
            <person name="Yoshinaga Y."/>
            <person name="Zwiers L.-H."/>
            <person name="Turgeon B."/>
            <person name="Goodwin S."/>
            <person name="Spatafora J."/>
            <person name="Crous P."/>
            <person name="Grigoriev I."/>
        </authorList>
    </citation>
    <scope>NUCLEOTIDE SEQUENCE</scope>
    <source>
        <strain evidence="7">CBS 161.51</strain>
    </source>
</reference>
<keyword evidence="8" id="KW-1185">Reference proteome</keyword>
<dbReference type="SMART" id="SM00396">
    <property type="entry name" value="ZnF_UBR1"/>
    <property type="match status" value="1"/>
</dbReference>
<dbReference type="CDD" id="cd19677">
    <property type="entry name" value="UBR-box_UBR7"/>
    <property type="match status" value="1"/>
</dbReference>
<feature type="zinc finger region" description="UBR-type" evidence="4">
    <location>
        <begin position="51"/>
        <end position="129"/>
    </location>
</feature>
<organism evidence="7 8">
    <name type="scientific">Clathrospora elynae</name>
    <dbReference type="NCBI Taxonomy" id="706981"/>
    <lineage>
        <taxon>Eukaryota</taxon>
        <taxon>Fungi</taxon>
        <taxon>Dikarya</taxon>
        <taxon>Ascomycota</taxon>
        <taxon>Pezizomycotina</taxon>
        <taxon>Dothideomycetes</taxon>
        <taxon>Pleosporomycetidae</taxon>
        <taxon>Pleosporales</taxon>
        <taxon>Diademaceae</taxon>
        <taxon>Clathrospora</taxon>
    </lineage>
</organism>
<keyword evidence="3" id="KW-0862">Zinc</keyword>
<feature type="compositionally biased region" description="Basic and acidic residues" evidence="5">
    <location>
        <begin position="538"/>
        <end position="552"/>
    </location>
</feature>
<evidence type="ECO:0000256" key="3">
    <source>
        <dbReference type="ARBA" id="ARBA00022833"/>
    </source>
</evidence>
<keyword evidence="1" id="KW-0479">Metal-binding</keyword>
<dbReference type="OrthoDB" id="10262564at2759"/>
<feature type="region of interest" description="Disordered" evidence="5">
    <location>
        <begin position="232"/>
        <end position="253"/>
    </location>
</feature>
<evidence type="ECO:0000256" key="1">
    <source>
        <dbReference type="ARBA" id="ARBA00022723"/>
    </source>
</evidence>
<feature type="region of interest" description="Disordered" evidence="5">
    <location>
        <begin position="333"/>
        <end position="391"/>
    </location>
</feature>
<dbReference type="PANTHER" id="PTHR13513">
    <property type="entry name" value="E3 UBIQUITIN-PROTEIN LIGASE UBR7"/>
    <property type="match status" value="1"/>
</dbReference>
<feature type="compositionally biased region" description="Polar residues" evidence="5">
    <location>
        <begin position="1"/>
        <end position="10"/>
    </location>
</feature>
<feature type="region of interest" description="Disordered" evidence="5">
    <location>
        <begin position="538"/>
        <end position="567"/>
    </location>
</feature>
<dbReference type="GO" id="GO:0061630">
    <property type="term" value="F:ubiquitin protein ligase activity"/>
    <property type="evidence" value="ECO:0007669"/>
    <property type="project" value="InterPro"/>
</dbReference>
<dbReference type="InterPro" id="IPR040204">
    <property type="entry name" value="UBR7"/>
</dbReference>
<accession>A0A6A5T0T6</accession>
<sequence length="567" mass="61339">MADSQSTTMSFKPRSGSISQASESSQTAADFIKEQLSLEAEAREALPYQFDTCTRDLGPLRQSLYACLTCNPAPASPAQQYTPAAVCYSCSISCHGEHTLVELFSKRDFICDCGTTRIPDMTPCTLRINPETGLKGDVTGEEPAKTNRYNQNFRNSFCGCHQDYDAHQEKGTMFQCLGLGSCEEGGCGEDWWHPECLIGFTREEYSKMVEKPTAEETNVTADKMDIDKPATEEAKTNVHAEEHAPPSPTAIASAVTNGIGIDGNDVAAGAEEEEDDDAPLPPGFPDEEDFDHFICYKCVEANPWIKKYAGSAGFLPPVYHDKAIATSQAVKAALPAPEQMNGDSKKRKASDEDEGESATPHLAAPVPTKRQKSEDPSGTLSSIPEDTITLPVTLRKPEVSASPKHTSLPPLPEIALTTPFSVFLKPDFRDHLCHCNACFLQLKAHPQLLEEEDTYEPPVSEDGNEGAQSVGTGSILDRGEAAFNNMDRVRAIQGAMAYAQLKDKVSAFLKPFAESGQAVGAEDVKAYFEKLRGDEKGIQEAAGDAKARREDGDGGAGGDGRREQSGY</sequence>
<keyword evidence="2" id="KW-0863">Zinc-finger</keyword>
<evidence type="ECO:0000259" key="6">
    <source>
        <dbReference type="PROSITE" id="PS51157"/>
    </source>
</evidence>
<name>A0A6A5T0T6_9PLEO</name>
<dbReference type="Pfam" id="PF02207">
    <property type="entry name" value="zf-UBR"/>
    <property type="match status" value="1"/>
</dbReference>
<dbReference type="InterPro" id="IPR047506">
    <property type="entry name" value="UBR7-like_UBR-box"/>
</dbReference>
<dbReference type="GO" id="GO:0005737">
    <property type="term" value="C:cytoplasm"/>
    <property type="evidence" value="ECO:0007669"/>
    <property type="project" value="TreeGrafter"/>
</dbReference>
<dbReference type="GO" id="GO:0008270">
    <property type="term" value="F:zinc ion binding"/>
    <property type="evidence" value="ECO:0007669"/>
    <property type="project" value="UniProtKB-KW"/>
</dbReference>
<evidence type="ECO:0000313" key="7">
    <source>
        <dbReference type="EMBL" id="KAF1945830.1"/>
    </source>
</evidence>
<feature type="compositionally biased region" description="Basic and acidic residues" evidence="5">
    <location>
        <begin position="232"/>
        <end position="244"/>
    </location>
</feature>
<dbReference type="EMBL" id="ML976007">
    <property type="protein sequence ID" value="KAF1945830.1"/>
    <property type="molecule type" value="Genomic_DNA"/>
</dbReference>
<evidence type="ECO:0000313" key="8">
    <source>
        <dbReference type="Proteomes" id="UP000800038"/>
    </source>
</evidence>
<proteinExistence type="predicted"/>
<feature type="domain" description="UBR-type" evidence="6">
    <location>
        <begin position="51"/>
        <end position="129"/>
    </location>
</feature>
<protein>
    <recommendedName>
        <fullName evidence="6">UBR-type domain-containing protein</fullName>
    </recommendedName>
</protein>
<feature type="region of interest" description="Disordered" evidence="5">
    <location>
        <begin position="1"/>
        <end position="26"/>
    </location>
</feature>
<dbReference type="InterPro" id="IPR003126">
    <property type="entry name" value="Znf_UBR"/>
</dbReference>
<evidence type="ECO:0000256" key="5">
    <source>
        <dbReference type="SAM" id="MobiDB-lite"/>
    </source>
</evidence>
<dbReference type="PANTHER" id="PTHR13513:SF9">
    <property type="entry name" value="E3 UBIQUITIN-PROTEIN LIGASE UBR7-RELATED"/>
    <property type="match status" value="1"/>
</dbReference>
<gene>
    <name evidence="7" type="ORF">EJ02DRAFT_395647</name>
</gene>
<evidence type="ECO:0000256" key="4">
    <source>
        <dbReference type="PROSITE-ProRule" id="PRU00508"/>
    </source>
</evidence>
<dbReference type="PROSITE" id="PS51157">
    <property type="entry name" value="ZF_UBR"/>
    <property type="match status" value="1"/>
</dbReference>